<feature type="domain" description="3-octaprenyl-4-hydroxybenzoate carboxy-lyase-like C-terminal" evidence="3">
    <location>
        <begin position="320"/>
        <end position="443"/>
    </location>
</feature>
<proteinExistence type="predicted"/>
<dbReference type="NCBIfam" id="TIGR00148">
    <property type="entry name" value="UbiD family decarboxylase"/>
    <property type="match status" value="1"/>
</dbReference>
<name>A0A956NH73_UNCEI</name>
<feature type="domain" description="3-octaprenyl-4-hydroxybenzoate carboxy-lyase-like Rift-related" evidence="1">
    <location>
        <begin position="120"/>
        <end position="314"/>
    </location>
</feature>
<organism evidence="4 5">
    <name type="scientific">Eiseniibacteriota bacterium</name>
    <dbReference type="NCBI Taxonomy" id="2212470"/>
    <lineage>
        <taxon>Bacteria</taxon>
        <taxon>Candidatus Eiseniibacteriota</taxon>
    </lineage>
</organism>
<dbReference type="PANTHER" id="PTHR30108:SF7">
    <property type="entry name" value="3-POLYPRENYL-4-HYDROXYBENZOATE DECARBOXYLASE"/>
    <property type="match status" value="1"/>
</dbReference>
<dbReference type="GO" id="GO:0005737">
    <property type="term" value="C:cytoplasm"/>
    <property type="evidence" value="ECO:0007669"/>
    <property type="project" value="TreeGrafter"/>
</dbReference>
<dbReference type="Pfam" id="PF01977">
    <property type="entry name" value="UbiD"/>
    <property type="match status" value="1"/>
</dbReference>
<evidence type="ECO:0000313" key="5">
    <source>
        <dbReference type="Proteomes" id="UP000739538"/>
    </source>
</evidence>
<feature type="domain" description="3-octaprenyl-4-hydroxybenzoate carboxy-lyase-like N-terminal" evidence="2">
    <location>
        <begin position="11"/>
        <end position="86"/>
    </location>
</feature>
<dbReference type="Pfam" id="PF20696">
    <property type="entry name" value="UbiD_C"/>
    <property type="match status" value="1"/>
</dbReference>
<dbReference type="SUPFAM" id="SSF143968">
    <property type="entry name" value="UbiD C-terminal domain-like"/>
    <property type="match status" value="2"/>
</dbReference>
<dbReference type="AlphaFoldDB" id="A0A956NH73"/>
<dbReference type="EMBL" id="JAGQHS010000068">
    <property type="protein sequence ID" value="MCA9756824.1"/>
    <property type="molecule type" value="Genomic_DNA"/>
</dbReference>
<comment type="caution">
    <text evidence="4">The sequence shown here is derived from an EMBL/GenBank/DDBJ whole genome shotgun (WGS) entry which is preliminary data.</text>
</comment>
<dbReference type="InterPro" id="IPR002830">
    <property type="entry name" value="UbiD"/>
</dbReference>
<protein>
    <submittedName>
        <fullName evidence="4">UbiD family decarboxylase</fullName>
    </submittedName>
</protein>
<dbReference type="Pfam" id="PF20695">
    <property type="entry name" value="UbiD_N"/>
    <property type="match status" value="1"/>
</dbReference>
<dbReference type="PANTHER" id="PTHR30108">
    <property type="entry name" value="3-OCTAPRENYL-4-HYDROXYBENZOATE CARBOXY-LYASE-RELATED"/>
    <property type="match status" value="1"/>
</dbReference>
<evidence type="ECO:0000259" key="3">
    <source>
        <dbReference type="Pfam" id="PF20696"/>
    </source>
</evidence>
<dbReference type="InterPro" id="IPR049381">
    <property type="entry name" value="UbiD-like_C"/>
</dbReference>
<reference evidence="4" key="1">
    <citation type="submission" date="2020-04" db="EMBL/GenBank/DDBJ databases">
        <authorList>
            <person name="Zhang T."/>
        </authorList>
    </citation>
    <scope>NUCLEOTIDE SEQUENCE</scope>
    <source>
        <strain evidence="4">HKST-UBA02</strain>
    </source>
</reference>
<evidence type="ECO:0000259" key="1">
    <source>
        <dbReference type="Pfam" id="PF01977"/>
    </source>
</evidence>
<dbReference type="InterPro" id="IPR049383">
    <property type="entry name" value="UbiD-like_N"/>
</dbReference>
<dbReference type="Proteomes" id="UP000739538">
    <property type="component" value="Unassembled WGS sequence"/>
</dbReference>
<dbReference type="GO" id="GO:0016831">
    <property type="term" value="F:carboxy-lyase activity"/>
    <property type="evidence" value="ECO:0007669"/>
    <property type="project" value="InterPro"/>
</dbReference>
<dbReference type="SUPFAM" id="SSF50475">
    <property type="entry name" value="FMN-binding split barrel"/>
    <property type="match status" value="1"/>
</dbReference>
<dbReference type="Gene3D" id="3.40.1670.10">
    <property type="entry name" value="UbiD C-terminal domain-like"/>
    <property type="match status" value="2"/>
</dbReference>
<gene>
    <name evidence="4" type="ORF">KDA27_13555</name>
</gene>
<evidence type="ECO:0000259" key="2">
    <source>
        <dbReference type="Pfam" id="PF20695"/>
    </source>
</evidence>
<reference evidence="4" key="2">
    <citation type="journal article" date="2021" name="Microbiome">
        <title>Successional dynamics and alternative stable states in a saline activated sludge microbial community over 9 years.</title>
        <authorList>
            <person name="Wang Y."/>
            <person name="Ye J."/>
            <person name="Ju F."/>
            <person name="Liu L."/>
            <person name="Boyd J.A."/>
            <person name="Deng Y."/>
            <person name="Parks D.H."/>
            <person name="Jiang X."/>
            <person name="Yin X."/>
            <person name="Woodcroft B.J."/>
            <person name="Tyson G.W."/>
            <person name="Hugenholtz P."/>
            <person name="Polz M.F."/>
            <person name="Zhang T."/>
        </authorList>
    </citation>
    <scope>NUCLEOTIDE SEQUENCE</scope>
    <source>
        <strain evidence="4">HKST-UBA02</strain>
    </source>
</reference>
<sequence length="596" mass="66618">MAKYMNLGEFVEHLDRNGELARVTVPVSPRFEIAEVIDRVCNAYGPAVLFENVEGYEFPVVANLLGSERRIRLLLDRDPREMGELVAGAMEKLQPPKPKALWESRGFFARAMKARMKNVGNGPCQEVVREPELSRLPILTSWPLDGGPFITWPMALTQHPETGGRNLGTYRMHVFDDRTTGMHMQIQKGGGFHYGIAEAKGESLPMCVLIGGDPVLMLASIAPLPENVDELAFAAFLRGEPMPMVQAKSVPMRVPAIAEFVLEGRVPPKERRMEGPFGDHFGHYSHAHEFPVFHLEKITHRKGAIFPVSVVGQPPQEDRYIGDVLQDMMVPLAKMMHPEIQDLWAFYEAGFHNLLAISVRERYEKEAMKAAFGLLGTGQVSLSKIVVTVGPDVDCRRASEVFRAIGRHFLPEEDFTLLSKTALDTLDFTSYQMNLGSKMILDATPKARRAPRTPLDPSKLPDLRDLDSRIVRQFWYAESCLLVQVEGRTPGRKILERLLSDEVQSAASILSQVPVLAIVSEDVRLDDECHLVWGLLTRFDAARDVLFAESKLVGAAPVHRGTLGIDATWKEGYPEPVRCSDETKQLVDSKWASYGL</sequence>
<dbReference type="InterPro" id="IPR048304">
    <property type="entry name" value="UbiD_Rift_dom"/>
</dbReference>
<accession>A0A956NH73</accession>
<evidence type="ECO:0000313" key="4">
    <source>
        <dbReference type="EMBL" id="MCA9756824.1"/>
    </source>
</evidence>